<dbReference type="Pfam" id="PF00132">
    <property type="entry name" value="Hexapep"/>
    <property type="match status" value="1"/>
</dbReference>
<keyword evidence="2 3" id="KW-0808">Transferase</keyword>
<dbReference type="GO" id="GO:0008925">
    <property type="term" value="F:maltose O-acetyltransferase activity"/>
    <property type="evidence" value="ECO:0007669"/>
    <property type="project" value="UniProtKB-EC"/>
</dbReference>
<sequence length="163" mass="17306">MASNLPDDPFSSRLRAYFYRWLSFRFGAAPTIKGGCRINGFGLRIGNRVFINRSCYFDLSAPIRIGDDVVVGHHTLFVTANHDVGGPERRAGAVTPAPIVVEDGAWIGCGCTILPGITIERGSVVAAGSVVRENVAANTMVAGVPAVRKRRLDHVSAGEAIAG</sequence>
<evidence type="ECO:0000313" key="4">
    <source>
        <dbReference type="Proteomes" id="UP000522313"/>
    </source>
</evidence>
<dbReference type="InterPro" id="IPR011004">
    <property type="entry name" value="Trimer_LpxA-like_sf"/>
</dbReference>
<evidence type="ECO:0000256" key="2">
    <source>
        <dbReference type="ARBA" id="ARBA00022679"/>
    </source>
</evidence>
<name>A0A7X0MLY6_9SPHN</name>
<dbReference type="InterPro" id="IPR051159">
    <property type="entry name" value="Hexapeptide_acetyltransf"/>
</dbReference>
<keyword evidence="3" id="KW-0012">Acyltransferase</keyword>
<accession>A0A7X0MLY6</accession>
<reference evidence="3 4" key="1">
    <citation type="submission" date="2020-08" db="EMBL/GenBank/DDBJ databases">
        <title>The Agave Microbiome: Exploring the role of microbial communities in plant adaptations to desert environments.</title>
        <authorList>
            <person name="Partida-Martinez L.P."/>
        </authorList>
    </citation>
    <scope>NUCLEOTIDE SEQUENCE [LARGE SCALE GENOMIC DNA]</scope>
    <source>
        <strain evidence="3 4">AS3.13</strain>
    </source>
</reference>
<evidence type="ECO:0000313" key="3">
    <source>
        <dbReference type="EMBL" id="MBB6504107.1"/>
    </source>
</evidence>
<dbReference type="EMBL" id="JACHBT010000005">
    <property type="protein sequence ID" value="MBB6504107.1"/>
    <property type="molecule type" value="Genomic_DNA"/>
</dbReference>
<comment type="similarity">
    <text evidence="1">Belongs to the transferase hexapeptide repeat family.</text>
</comment>
<dbReference type="CDD" id="cd04647">
    <property type="entry name" value="LbH_MAT_like"/>
    <property type="match status" value="1"/>
</dbReference>
<comment type="caution">
    <text evidence="3">The sequence shown here is derived from an EMBL/GenBank/DDBJ whole genome shotgun (WGS) entry which is preliminary data.</text>
</comment>
<dbReference type="InterPro" id="IPR001451">
    <property type="entry name" value="Hexapep"/>
</dbReference>
<gene>
    <name evidence="3" type="ORF">F4693_001072</name>
</gene>
<dbReference type="GO" id="GO:0005829">
    <property type="term" value="C:cytosol"/>
    <property type="evidence" value="ECO:0007669"/>
    <property type="project" value="TreeGrafter"/>
</dbReference>
<dbReference type="SUPFAM" id="SSF51161">
    <property type="entry name" value="Trimeric LpxA-like enzymes"/>
    <property type="match status" value="1"/>
</dbReference>
<organism evidence="3 4">
    <name type="scientific">Sphingomonas endophytica</name>
    <dbReference type="NCBI Taxonomy" id="869719"/>
    <lineage>
        <taxon>Bacteria</taxon>
        <taxon>Pseudomonadati</taxon>
        <taxon>Pseudomonadota</taxon>
        <taxon>Alphaproteobacteria</taxon>
        <taxon>Sphingomonadales</taxon>
        <taxon>Sphingomonadaceae</taxon>
        <taxon>Sphingomonas</taxon>
    </lineage>
</organism>
<dbReference type="RefSeq" id="WP_184504429.1">
    <property type="nucleotide sequence ID" value="NZ_JACHBT010000005.1"/>
</dbReference>
<dbReference type="PANTHER" id="PTHR23416:SF23">
    <property type="entry name" value="ACETYLTRANSFERASE C18B11.09C-RELATED"/>
    <property type="match status" value="1"/>
</dbReference>
<proteinExistence type="inferred from homology"/>
<dbReference type="PANTHER" id="PTHR23416">
    <property type="entry name" value="SIALIC ACID SYNTHASE-RELATED"/>
    <property type="match status" value="1"/>
</dbReference>
<reference evidence="3 4" key="2">
    <citation type="submission" date="2020-08" db="EMBL/GenBank/DDBJ databases">
        <authorList>
            <person name="Partida-Martinez L."/>
            <person name="Huntemann M."/>
            <person name="Clum A."/>
            <person name="Wang J."/>
            <person name="Palaniappan K."/>
            <person name="Ritter S."/>
            <person name="Chen I.-M."/>
            <person name="Stamatis D."/>
            <person name="Reddy T."/>
            <person name="O'Malley R."/>
            <person name="Daum C."/>
            <person name="Shapiro N."/>
            <person name="Ivanova N."/>
            <person name="Kyrpides N."/>
            <person name="Woyke T."/>
        </authorList>
    </citation>
    <scope>NUCLEOTIDE SEQUENCE [LARGE SCALE GENOMIC DNA]</scope>
    <source>
        <strain evidence="3 4">AS3.13</strain>
    </source>
</reference>
<dbReference type="EC" id="2.3.1.79" evidence="3"/>
<evidence type="ECO:0000256" key="1">
    <source>
        <dbReference type="ARBA" id="ARBA00007274"/>
    </source>
</evidence>
<dbReference type="Gene3D" id="2.160.10.10">
    <property type="entry name" value="Hexapeptide repeat proteins"/>
    <property type="match status" value="1"/>
</dbReference>
<protein>
    <submittedName>
        <fullName evidence="3">Maltose O-acetyltransferase</fullName>
        <ecNumber evidence="3">2.3.1.79</ecNumber>
    </submittedName>
</protein>
<dbReference type="AlphaFoldDB" id="A0A7X0MLY6"/>
<dbReference type="Proteomes" id="UP000522313">
    <property type="component" value="Unassembled WGS sequence"/>
</dbReference>